<dbReference type="InterPro" id="IPR016032">
    <property type="entry name" value="Sig_transdc_resp-reg_C-effctor"/>
</dbReference>
<dbReference type="SUPFAM" id="SSF46894">
    <property type="entry name" value="C-terminal effector domain of the bipartite response regulators"/>
    <property type="match status" value="1"/>
</dbReference>
<keyword evidence="1 6" id="KW-0597">Phosphoprotein</keyword>
<evidence type="ECO:0000256" key="6">
    <source>
        <dbReference type="PROSITE-ProRule" id="PRU00169"/>
    </source>
</evidence>
<keyword evidence="3" id="KW-0805">Transcription regulation</keyword>
<comment type="caution">
    <text evidence="9">The sequence shown here is derived from an EMBL/GenBank/DDBJ whole genome shotgun (WGS) entry which is preliminary data.</text>
</comment>
<dbReference type="Pfam" id="PF00196">
    <property type="entry name" value="GerE"/>
    <property type="match status" value="1"/>
</dbReference>
<evidence type="ECO:0000256" key="2">
    <source>
        <dbReference type="ARBA" id="ARBA00023012"/>
    </source>
</evidence>
<evidence type="ECO:0000259" key="8">
    <source>
        <dbReference type="PROSITE" id="PS50110"/>
    </source>
</evidence>
<feature type="modified residue" description="4-aspartylphosphate" evidence="6">
    <location>
        <position position="61"/>
    </location>
</feature>
<keyword evidence="5" id="KW-0804">Transcription</keyword>
<evidence type="ECO:0000256" key="4">
    <source>
        <dbReference type="ARBA" id="ARBA00023125"/>
    </source>
</evidence>
<dbReference type="CDD" id="cd17574">
    <property type="entry name" value="REC_OmpR"/>
    <property type="match status" value="1"/>
</dbReference>
<evidence type="ECO:0000256" key="3">
    <source>
        <dbReference type="ARBA" id="ARBA00023015"/>
    </source>
</evidence>
<dbReference type="Gene3D" id="1.10.10.10">
    <property type="entry name" value="Winged helix-like DNA-binding domain superfamily/Winged helix DNA-binding domain"/>
    <property type="match status" value="1"/>
</dbReference>
<dbReference type="InterPro" id="IPR001789">
    <property type="entry name" value="Sig_transdc_resp-reg_receiver"/>
</dbReference>
<dbReference type="PROSITE" id="PS50110">
    <property type="entry name" value="RESPONSE_REGULATORY"/>
    <property type="match status" value="1"/>
</dbReference>
<feature type="domain" description="Response regulatory" evidence="8">
    <location>
        <begin position="12"/>
        <end position="129"/>
    </location>
</feature>
<sequence>MSTPDLSDNKRLILVVEDEQRLRANVVEELIEAGYAVLDAEDGMEALERLDAATPDLILCDITMPRMGGYELLRALRKRGGHVANIPFVFLTALSDRVAVIEGRGAGADDYLTKPVDFDLMLITIKSRLDQVERIRQASNAEAETRRSQELAQAFEGNLEDLAAALSRLSAGVLLFDGSGQCLFRNPQAEAIIGNGLSLANGRLHVANAAAASALRRALATAIDEGTNPDIVTVARDGEHPLIIQLISLGHGKVATRVRAAAFIIDPNAPPPLSEKLVTLLFGLTPTEARVAAAIGRGHSLECITEDMGITNTTFAFHLRNIFRKTQVARQQELVALLARSALLVQDERH</sequence>
<dbReference type="GO" id="GO:0000156">
    <property type="term" value="F:phosphorelay response regulator activity"/>
    <property type="evidence" value="ECO:0007669"/>
    <property type="project" value="TreeGrafter"/>
</dbReference>
<dbReference type="Pfam" id="PF00072">
    <property type="entry name" value="Response_reg"/>
    <property type="match status" value="1"/>
</dbReference>
<organism evidence="9 10">
    <name type="scientific">Paradevosia shaoguanensis</name>
    <dbReference type="NCBI Taxonomy" id="1335043"/>
    <lineage>
        <taxon>Bacteria</taxon>
        <taxon>Pseudomonadati</taxon>
        <taxon>Pseudomonadota</taxon>
        <taxon>Alphaproteobacteria</taxon>
        <taxon>Hyphomicrobiales</taxon>
        <taxon>Devosiaceae</taxon>
        <taxon>Paradevosia</taxon>
    </lineage>
</organism>
<dbReference type="EMBL" id="JALAZD010000001">
    <property type="protein sequence ID" value="MCI0125583.1"/>
    <property type="molecule type" value="Genomic_DNA"/>
</dbReference>
<dbReference type="GO" id="GO:0006355">
    <property type="term" value="P:regulation of DNA-templated transcription"/>
    <property type="evidence" value="ECO:0007669"/>
    <property type="project" value="InterPro"/>
</dbReference>
<dbReference type="InterPro" id="IPR036388">
    <property type="entry name" value="WH-like_DNA-bd_sf"/>
</dbReference>
<evidence type="ECO:0000313" key="10">
    <source>
        <dbReference type="Proteomes" id="UP001156140"/>
    </source>
</evidence>
<dbReference type="PANTHER" id="PTHR48111:SF1">
    <property type="entry name" value="TWO-COMPONENT RESPONSE REGULATOR ORR33"/>
    <property type="match status" value="1"/>
</dbReference>
<dbReference type="InterPro" id="IPR011006">
    <property type="entry name" value="CheY-like_superfamily"/>
</dbReference>
<dbReference type="SMART" id="SM00448">
    <property type="entry name" value="REC"/>
    <property type="match status" value="1"/>
</dbReference>
<keyword evidence="10" id="KW-1185">Reference proteome</keyword>
<evidence type="ECO:0000259" key="7">
    <source>
        <dbReference type="PROSITE" id="PS50043"/>
    </source>
</evidence>
<dbReference type="AlphaFoldDB" id="A0AA41QK22"/>
<dbReference type="GO" id="GO:0032993">
    <property type="term" value="C:protein-DNA complex"/>
    <property type="evidence" value="ECO:0007669"/>
    <property type="project" value="TreeGrafter"/>
</dbReference>
<protein>
    <submittedName>
        <fullName evidence="9">Response regulator</fullName>
    </submittedName>
</protein>
<proteinExistence type="predicted"/>
<gene>
    <name evidence="9" type="ORF">ML536_01955</name>
</gene>
<dbReference type="SUPFAM" id="SSF52172">
    <property type="entry name" value="CheY-like"/>
    <property type="match status" value="1"/>
</dbReference>
<evidence type="ECO:0000256" key="5">
    <source>
        <dbReference type="ARBA" id="ARBA00023163"/>
    </source>
</evidence>
<dbReference type="GO" id="GO:0005829">
    <property type="term" value="C:cytosol"/>
    <property type="evidence" value="ECO:0007669"/>
    <property type="project" value="TreeGrafter"/>
</dbReference>
<dbReference type="InterPro" id="IPR000792">
    <property type="entry name" value="Tscrpt_reg_LuxR_C"/>
</dbReference>
<dbReference type="InterPro" id="IPR039420">
    <property type="entry name" value="WalR-like"/>
</dbReference>
<name>A0AA41QK22_9HYPH</name>
<dbReference type="GO" id="GO:0000976">
    <property type="term" value="F:transcription cis-regulatory region binding"/>
    <property type="evidence" value="ECO:0007669"/>
    <property type="project" value="TreeGrafter"/>
</dbReference>
<dbReference type="Gene3D" id="3.40.50.2300">
    <property type="match status" value="1"/>
</dbReference>
<keyword evidence="2" id="KW-0902">Two-component regulatory system</keyword>
<feature type="domain" description="HTH luxR-type" evidence="7">
    <location>
        <begin position="277"/>
        <end position="342"/>
    </location>
</feature>
<evidence type="ECO:0000313" key="9">
    <source>
        <dbReference type="EMBL" id="MCI0125583.1"/>
    </source>
</evidence>
<dbReference type="RefSeq" id="WP_281734771.1">
    <property type="nucleotide sequence ID" value="NZ_JAKETQ010000001.1"/>
</dbReference>
<dbReference type="PANTHER" id="PTHR48111">
    <property type="entry name" value="REGULATOR OF RPOS"/>
    <property type="match status" value="1"/>
</dbReference>
<dbReference type="Proteomes" id="UP001156140">
    <property type="component" value="Unassembled WGS sequence"/>
</dbReference>
<dbReference type="SMART" id="SM00421">
    <property type="entry name" value="HTH_LUXR"/>
    <property type="match status" value="1"/>
</dbReference>
<dbReference type="PROSITE" id="PS50043">
    <property type="entry name" value="HTH_LUXR_2"/>
    <property type="match status" value="1"/>
</dbReference>
<reference evidence="9" key="1">
    <citation type="submission" date="2022-03" db="EMBL/GenBank/DDBJ databases">
        <title>The complete genome sequence of a Methyloterrigena soli.</title>
        <authorList>
            <person name="Zi Z."/>
        </authorList>
    </citation>
    <scope>NUCLEOTIDE SEQUENCE</scope>
    <source>
        <strain evidence="9">M48</strain>
    </source>
</reference>
<accession>A0AA41QK22</accession>
<keyword evidence="4" id="KW-0238">DNA-binding</keyword>
<evidence type="ECO:0000256" key="1">
    <source>
        <dbReference type="ARBA" id="ARBA00022553"/>
    </source>
</evidence>